<dbReference type="CDD" id="cd18095">
    <property type="entry name" value="SpoU-like_rRNA-MTase"/>
    <property type="match status" value="1"/>
</dbReference>
<dbReference type="InterPro" id="IPR051259">
    <property type="entry name" value="rRNA_Methyltransferase"/>
</dbReference>
<evidence type="ECO:0000259" key="3">
    <source>
        <dbReference type="Pfam" id="PF00588"/>
    </source>
</evidence>
<reference evidence="4 5" key="1">
    <citation type="submission" date="2012-09" db="EMBL/GenBank/DDBJ databases">
        <title>The Genome Sequence of Alloiococcus otitis ATCC 51267.</title>
        <authorList>
            <consortium name="The Broad Institute Genome Sequencing Platform"/>
            <person name="Earl A."/>
            <person name="Ward D."/>
            <person name="Feldgarden M."/>
            <person name="Gevers D."/>
            <person name="Huys G."/>
            <person name="Walker B."/>
            <person name="Young S.K."/>
            <person name="Zeng Q."/>
            <person name="Gargeya S."/>
            <person name="Fitzgerald M."/>
            <person name="Haas B."/>
            <person name="Abouelleil A."/>
            <person name="Alvarado L."/>
            <person name="Arachchi H.M."/>
            <person name="Berlin A.M."/>
            <person name="Chapman S.B."/>
            <person name="Goldberg J."/>
            <person name="Griggs A."/>
            <person name="Gujja S."/>
            <person name="Hansen M."/>
            <person name="Howarth C."/>
            <person name="Imamovic A."/>
            <person name="Larimer J."/>
            <person name="McCowen C."/>
            <person name="Montmayeur A."/>
            <person name="Murphy C."/>
            <person name="Neiman D."/>
            <person name="Pearson M."/>
            <person name="Priest M."/>
            <person name="Roberts A."/>
            <person name="Saif S."/>
            <person name="Shea T."/>
            <person name="Sisk P."/>
            <person name="Sykes S."/>
            <person name="Wortman J."/>
            <person name="Nusbaum C."/>
            <person name="Birren B."/>
        </authorList>
    </citation>
    <scope>NUCLEOTIDE SEQUENCE [LARGE SCALE GENOMIC DNA]</scope>
    <source>
        <strain evidence="4 5">ATCC 51267</strain>
    </source>
</reference>
<dbReference type="STRING" id="883081.HMPREF9698_01197"/>
<keyword evidence="5" id="KW-1185">Reference proteome</keyword>
<evidence type="ECO:0000313" key="5">
    <source>
        <dbReference type="Proteomes" id="UP000009875"/>
    </source>
</evidence>
<dbReference type="EMBL" id="AGXA01000025">
    <property type="protein sequence ID" value="EKU93120.1"/>
    <property type="molecule type" value="Genomic_DNA"/>
</dbReference>
<dbReference type="Pfam" id="PF00588">
    <property type="entry name" value="SpoU_methylase"/>
    <property type="match status" value="1"/>
</dbReference>
<evidence type="ECO:0000256" key="2">
    <source>
        <dbReference type="ARBA" id="ARBA00022679"/>
    </source>
</evidence>
<dbReference type="GO" id="GO:0032259">
    <property type="term" value="P:methylation"/>
    <property type="evidence" value="ECO:0007669"/>
    <property type="project" value="UniProtKB-KW"/>
</dbReference>
<comment type="caution">
    <text evidence="4">The sequence shown here is derived from an EMBL/GenBank/DDBJ whole genome shotgun (WGS) entry which is preliminary data.</text>
</comment>
<dbReference type="GO" id="GO:0006396">
    <property type="term" value="P:RNA processing"/>
    <property type="evidence" value="ECO:0007669"/>
    <property type="project" value="InterPro"/>
</dbReference>
<keyword evidence="2" id="KW-0808">Transferase</keyword>
<dbReference type="HOGENOM" id="CLU_021322_6_1_9"/>
<dbReference type="GO" id="GO:0008173">
    <property type="term" value="F:RNA methyltransferase activity"/>
    <property type="evidence" value="ECO:0007669"/>
    <property type="project" value="InterPro"/>
</dbReference>
<gene>
    <name evidence="4" type="ORF">HMPREF9698_01197</name>
</gene>
<dbReference type="PATRIC" id="fig|883081.3.peg.1375"/>
<dbReference type="InterPro" id="IPR001537">
    <property type="entry name" value="SpoU_MeTrfase"/>
</dbReference>
<dbReference type="InterPro" id="IPR029028">
    <property type="entry name" value="Alpha/beta_knot_MTases"/>
</dbReference>
<dbReference type="GO" id="GO:0003723">
    <property type="term" value="F:RNA binding"/>
    <property type="evidence" value="ECO:0007669"/>
    <property type="project" value="InterPro"/>
</dbReference>
<feature type="domain" description="tRNA/rRNA methyltransferase SpoU type" evidence="3">
    <location>
        <begin position="1"/>
        <end position="125"/>
    </location>
</feature>
<dbReference type="AlphaFoldDB" id="K9EV75"/>
<name>K9EV75_9LACT</name>
<dbReference type="PANTHER" id="PTHR43191:SF2">
    <property type="entry name" value="RRNA METHYLTRANSFERASE 3, MITOCHONDRIAL"/>
    <property type="match status" value="1"/>
</dbReference>
<evidence type="ECO:0000256" key="1">
    <source>
        <dbReference type="ARBA" id="ARBA00022603"/>
    </source>
</evidence>
<dbReference type="PANTHER" id="PTHR43191">
    <property type="entry name" value="RRNA METHYLTRANSFERASE 3"/>
    <property type="match status" value="1"/>
</dbReference>
<sequence>MIRSADAAGFDLVAMGKGTVDAYNHKVLRSAQGSHFHLDLANVDLRDFIPKLQEQGLVVYGTDLSAESVPYKDLKARDKIAVLVGNEGQGMNSDLLDLVDQNTHIPIKGQAESLNVAIAASILMFHFSE</sequence>
<dbReference type="Proteomes" id="UP000009875">
    <property type="component" value="Unassembled WGS sequence"/>
</dbReference>
<accession>K9EV75</accession>
<dbReference type="InterPro" id="IPR029026">
    <property type="entry name" value="tRNA_m1G_MTases_N"/>
</dbReference>
<dbReference type="eggNOG" id="COG0566">
    <property type="taxonomic scope" value="Bacteria"/>
</dbReference>
<dbReference type="SUPFAM" id="SSF75217">
    <property type="entry name" value="alpha/beta knot"/>
    <property type="match status" value="1"/>
</dbReference>
<proteinExistence type="predicted"/>
<organism evidence="4 5">
    <name type="scientific">Alloiococcus otitis ATCC 51267</name>
    <dbReference type="NCBI Taxonomy" id="883081"/>
    <lineage>
        <taxon>Bacteria</taxon>
        <taxon>Bacillati</taxon>
        <taxon>Bacillota</taxon>
        <taxon>Bacilli</taxon>
        <taxon>Lactobacillales</taxon>
        <taxon>Carnobacteriaceae</taxon>
        <taxon>Alloiococcus</taxon>
    </lineage>
</organism>
<dbReference type="RefSeq" id="WP_003778737.1">
    <property type="nucleotide sequence ID" value="NZ_JH992961.1"/>
</dbReference>
<keyword evidence="1" id="KW-0489">Methyltransferase</keyword>
<dbReference type="Gene3D" id="3.40.1280.10">
    <property type="match status" value="1"/>
</dbReference>
<evidence type="ECO:0000313" key="4">
    <source>
        <dbReference type="EMBL" id="EKU93120.1"/>
    </source>
</evidence>
<protein>
    <recommendedName>
        <fullName evidence="3">tRNA/rRNA methyltransferase SpoU type domain-containing protein</fullName>
    </recommendedName>
</protein>